<evidence type="ECO:0000313" key="1">
    <source>
        <dbReference type="EMBL" id="WOJ89932.1"/>
    </source>
</evidence>
<reference evidence="1 2" key="1">
    <citation type="submission" date="2023-10" db="EMBL/GenBank/DDBJ databases">
        <title>Novel methanotroph of the genus Methylocapsa from a subarctic wetland.</title>
        <authorList>
            <person name="Belova S.E."/>
            <person name="Oshkin I.Y."/>
            <person name="Miroshnikov K."/>
            <person name="Dedysh S.N."/>
        </authorList>
    </citation>
    <scope>NUCLEOTIDE SEQUENCE [LARGE SCALE GENOMIC DNA]</scope>
    <source>
        <strain evidence="1 2">RX1</strain>
    </source>
</reference>
<evidence type="ECO:0000313" key="2">
    <source>
        <dbReference type="Proteomes" id="UP001626536"/>
    </source>
</evidence>
<dbReference type="RefSeq" id="WP_407339378.1">
    <property type="nucleotide sequence ID" value="NZ_CP136862.1"/>
</dbReference>
<dbReference type="EMBL" id="CP136862">
    <property type="protein sequence ID" value="WOJ89932.1"/>
    <property type="molecule type" value="Genomic_DNA"/>
</dbReference>
<organism evidence="1 2">
    <name type="scientific">Methylocapsa polymorpha</name>
    <dbReference type="NCBI Taxonomy" id="3080828"/>
    <lineage>
        <taxon>Bacteria</taxon>
        <taxon>Pseudomonadati</taxon>
        <taxon>Pseudomonadota</taxon>
        <taxon>Alphaproteobacteria</taxon>
        <taxon>Hyphomicrobiales</taxon>
        <taxon>Beijerinckiaceae</taxon>
        <taxon>Methylocapsa</taxon>
    </lineage>
</organism>
<accession>A0ABZ0HRK6</accession>
<protein>
    <submittedName>
        <fullName evidence="1">Uncharacterized protein</fullName>
    </submittedName>
</protein>
<gene>
    <name evidence="1" type="ORF">RZS28_01050</name>
</gene>
<sequence>MTSLIWNALWSLALAGLFCSLPLLIQAPVRTHAALVFVRSARGRRVRRGPAD</sequence>
<proteinExistence type="predicted"/>
<dbReference type="Proteomes" id="UP001626536">
    <property type="component" value="Chromosome"/>
</dbReference>
<keyword evidence="2" id="KW-1185">Reference proteome</keyword>
<name>A0ABZ0HRK6_9HYPH</name>